<gene>
    <name evidence="1" type="ORF">AGLY_007882</name>
</gene>
<sequence length="230" mass="26946">MPKRKKNQGSRQKIIRPPREYATGYCIELNTSSALYLNNATMYGHRPFAPKKMNSVCIQPICAKIKKTANLRQIYLLWFAADLTRTTNNCESFHSHFNEQFYKSHPNIFTFLEILIKTVQTDVYIKINSCIKNIPNSRKNAQVKARLKKTLKAIDNYTNEKLTRYEYVQIVAFNYNKDQDDIINNLLPIVASRYTYYLCVPEEIIKIHKKKLHKTSLTTVSYSYRTTLDV</sequence>
<protein>
    <submittedName>
        <fullName evidence="1">Uncharacterized protein</fullName>
    </submittedName>
</protein>
<keyword evidence="2" id="KW-1185">Reference proteome</keyword>
<comment type="caution">
    <text evidence="1">The sequence shown here is derived from an EMBL/GenBank/DDBJ whole genome shotgun (WGS) entry which is preliminary data.</text>
</comment>
<organism evidence="1 2">
    <name type="scientific">Aphis glycines</name>
    <name type="common">Soybean aphid</name>
    <dbReference type="NCBI Taxonomy" id="307491"/>
    <lineage>
        <taxon>Eukaryota</taxon>
        <taxon>Metazoa</taxon>
        <taxon>Ecdysozoa</taxon>
        <taxon>Arthropoda</taxon>
        <taxon>Hexapoda</taxon>
        <taxon>Insecta</taxon>
        <taxon>Pterygota</taxon>
        <taxon>Neoptera</taxon>
        <taxon>Paraneoptera</taxon>
        <taxon>Hemiptera</taxon>
        <taxon>Sternorrhyncha</taxon>
        <taxon>Aphidomorpha</taxon>
        <taxon>Aphidoidea</taxon>
        <taxon>Aphididae</taxon>
        <taxon>Aphidini</taxon>
        <taxon>Aphis</taxon>
        <taxon>Aphis</taxon>
    </lineage>
</organism>
<proteinExistence type="predicted"/>
<dbReference type="Proteomes" id="UP000475862">
    <property type="component" value="Unassembled WGS sequence"/>
</dbReference>
<name>A0A6G0TNQ7_APHGL</name>
<dbReference type="AlphaFoldDB" id="A0A6G0TNQ7"/>
<evidence type="ECO:0000313" key="2">
    <source>
        <dbReference type="Proteomes" id="UP000475862"/>
    </source>
</evidence>
<evidence type="ECO:0000313" key="1">
    <source>
        <dbReference type="EMBL" id="KAE9535981.1"/>
    </source>
</evidence>
<reference evidence="1 2" key="1">
    <citation type="submission" date="2019-08" db="EMBL/GenBank/DDBJ databases">
        <title>The genome of the soybean aphid Biotype 1, its phylome, world population structure and adaptation to the North American continent.</title>
        <authorList>
            <person name="Giordano R."/>
            <person name="Donthu R.K."/>
            <person name="Hernandez A.G."/>
            <person name="Wright C.L."/>
            <person name="Zimin A.V."/>
        </authorList>
    </citation>
    <scope>NUCLEOTIDE SEQUENCE [LARGE SCALE GENOMIC DNA]</scope>
    <source>
        <tissue evidence="1">Whole aphids</tissue>
    </source>
</reference>
<accession>A0A6G0TNQ7</accession>
<dbReference type="OrthoDB" id="6612379at2759"/>
<dbReference type="EMBL" id="VYZN01000025">
    <property type="protein sequence ID" value="KAE9535981.1"/>
    <property type="molecule type" value="Genomic_DNA"/>
</dbReference>